<keyword evidence="8" id="KW-1185">Reference proteome</keyword>
<dbReference type="InterPro" id="IPR001242">
    <property type="entry name" value="Condensation_dom"/>
</dbReference>
<dbReference type="Pfam" id="PF00501">
    <property type="entry name" value="AMP-binding"/>
    <property type="match status" value="3"/>
</dbReference>
<name>A0A8H3IRN0_9LECA</name>
<dbReference type="FunFam" id="3.40.50.980:FF:000001">
    <property type="entry name" value="Non-ribosomal peptide synthetase"/>
    <property type="match status" value="1"/>
</dbReference>
<dbReference type="GO" id="GO:0031177">
    <property type="term" value="F:phosphopantetheine binding"/>
    <property type="evidence" value="ECO:0007669"/>
    <property type="project" value="TreeGrafter"/>
</dbReference>
<evidence type="ECO:0000256" key="4">
    <source>
        <dbReference type="ARBA" id="ARBA00029454"/>
    </source>
</evidence>
<dbReference type="SUPFAM" id="SSF56801">
    <property type="entry name" value="Acetyl-CoA synthetase-like"/>
    <property type="match status" value="2"/>
</dbReference>
<dbReference type="Gene3D" id="3.30.559.10">
    <property type="entry name" value="Chloramphenicol acetyltransferase-like domain"/>
    <property type="match status" value="2"/>
</dbReference>
<evidence type="ECO:0000256" key="3">
    <source>
        <dbReference type="ARBA" id="ARBA00022598"/>
    </source>
</evidence>
<dbReference type="Proteomes" id="UP000664521">
    <property type="component" value="Unassembled WGS sequence"/>
</dbReference>
<proteinExistence type="inferred from homology"/>
<evidence type="ECO:0000259" key="6">
    <source>
        <dbReference type="PROSITE" id="PS50075"/>
    </source>
</evidence>
<keyword evidence="3" id="KW-0436">Ligase</keyword>
<evidence type="ECO:0000313" key="7">
    <source>
        <dbReference type="EMBL" id="CAF9929018.1"/>
    </source>
</evidence>
<evidence type="ECO:0000313" key="8">
    <source>
        <dbReference type="Proteomes" id="UP000664521"/>
    </source>
</evidence>
<dbReference type="CDD" id="cd05918">
    <property type="entry name" value="A_NRPS_SidN3_like"/>
    <property type="match status" value="1"/>
</dbReference>
<evidence type="ECO:0000256" key="5">
    <source>
        <dbReference type="SAM" id="MobiDB-lite"/>
    </source>
</evidence>
<dbReference type="Gene3D" id="3.40.50.12780">
    <property type="entry name" value="N-terminal domain of ligase-like"/>
    <property type="match status" value="3"/>
</dbReference>
<dbReference type="InterPro" id="IPR023213">
    <property type="entry name" value="CAT-like_dom_sf"/>
</dbReference>
<dbReference type="InterPro" id="IPR045851">
    <property type="entry name" value="AMP-bd_C_sf"/>
</dbReference>
<accession>A0A8H3IRN0</accession>
<comment type="caution">
    <text evidence="7">The sequence shown here is derived from an EMBL/GenBank/DDBJ whole genome shotgun (WGS) entry which is preliminary data.</text>
</comment>
<evidence type="ECO:0000256" key="2">
    <source>
        <dbReference type="ARBA" id="ARBA00022553"/>
    </source>
</evidence>
<dbReference type="Gene3D" id="3.30.559.30">
    <property type="entry name" value="Nonribosomal peptide synthetase, condensation domain"/>
    <property type="match status" value="3"/>
</dbReference>
<reference evidence="7" key="1">
    <citation type="submission" date="2021-03" db="EMBL/GenBank/DDBJ databases">
        <authorList>
            <person name="Tagirdzhanova G."/>
        </authorList>
    </citation>
    <scope>NUCLEOTIDE SEQUENCE</scope>
</reference>
<feature type="domain" description="Carrier" evidence="6">
    <location>
        <begin position="981"/>
        <end position="1057"/>
    </location>
</feature>
<feature type="compositionally biased region" description="Basic and acidic residues" evidence="5">
    <location>
        <begin position="2443"/>
        <end position="2452"/>
    </location>
</feature>
<dbReference type="PANTHER" id="PTHR45527">
    <property type="entry name" value="NONRIBOSOMAL PEPTIDE SYNTHETASE"/>
    <property type="match status" value="1"/>
</dbReference>
<dbReference type="InterPro" id="IPR025110">
    <property type="entry name" value="AMP-bd_C"/>
</dbReference>
<dbReference type="InterPro" id="IPR020845">
    <property type="entry name" value="AMP-binding_CS"/>
</dbReference>
<dbReference type="SUPFAM" id="SSF47336">
    <property type="entry name" value="ACP-like"/>
    <property type="match status" value="2"/>
</dbReference>
<dbReference type="Pfam" id="PF13193">
    <property type="entry name" value="AMP-binding_C"/>
    <property type="match status" value="1"/>
</dbReference>
<organism evidence="7 8">
    <name type="scientific">Heterodermia speciosa</name>
    <dbReference type="NCBI Taxonomy" id="116794"/>
    <lineage>
        <taxon>Eukaryota</taxon>
        <taxon>Fungi</taxon>
        <taxon>Dikarya</taxon>
        <taxon>Ascomycota</taxon>
        <taxon>Pezizomycotina</taxon>
        <taxon>Lecanoromycetes</taxon>
        <taxon>OSLEUM clade</taxon>
        <taxon>Lecanoromycetidae</taxon>
        <taxon>Caliciales</taxon>
        <taxon>Physciaceae</taxon>
        <taxon>Heterodermia</taxon>
    </lineage>
</organism>
<gene>
    <name evidence="7" type="ORF">HETSPECPRED_007259</name>
</gene>
<dbReference type="Gene3D" id="3.30.300.30">
    <property type="match status" value="2"/>
</dbReference>
<dbReference type="PROSITE" id="PS50075">
    <property type="entry name" value="CARRIER"/>
    <property type="match status" value="2"/>
</dbReference>
<sequence>MEQDLAAYSETLTDIPQQRIYDTLSSMIHVMASVAGPSYAPGVPSDSLNARATIKSQQLDPPLPDVNDSELWTTGRVVEHDHPITPIQHGIIHSNHPQWCQLNLAFLKPFNGSTHDRILSSFQSLAQHHECLRTTLSAIDGDDTILGRVMKHTAGRYSKLTADHLRELPLSNRATGEQVASFAIEESDEGITVILNIRRGLIDSTSFGALQIDFALLYCGLPVRETMPMLAYTDHLSTKKLGDATDFWRKTLEGATTTQATIKQTAPLLKETKSRNTLSVQLDRPSLQQLSILTSRRNFSRKTFFESIWAVLLHKHGNTDDVVFFVSERDRSFGGYGNCVGNLDQVYALRVAVNDEQSLGELADSVESFHTKASPYGYLGLEPILDESGLRSTAGSMLKYSDTLCPQNFESITADLPLIVFVTDRDPIKITLLYSNDVEYSEAELLLQHYVNALENALGKVLPQNSSIDNIELASEAERQAILDMATKPGSAATHKATDIPGLFESQVQATPSHAAVQFEHDKAFSFEEFNRLANRIARALPIRAKTFVPVCMGRSVIFLACLFAIMKSGAAYIVLDPAGARQRNAQIAESSAATVVLANREYAPTFKQAVIVEDLEGVQENNASPLDSSNLGLTIDPKDPCYVIYTSGSTGAPKGVVLTHAAATSAAQRTMIATLIKGGCLLLASKDKLTNSLEQTINAMQADALGITPSALSLLSPSSVPTLKQITLVGEQVSPSLLDTWCDHVELRNTFGLSECTQLNFGTKLTPGSNSRIVGRPADTTSAFVLKPGTIELAPIGVIGELCLAGPQLGLGYLNNPELTSKVFIENPFGPGKLYRTGDAVRQHGDGQIEVVGRLDFQVKINGQRTEPSEINEALLGHPAIQSCATVAAEMGETKALVCALVRSIENETGFRRLVGELREFLDARLPTYMIPSYWMPVNELPTNSNGKTDVPAIRRRAQQLGHEGLLGLLSEGEVHDEKPFEGKEETAVRDSWAQILHLSLDSIHHNDSFMTLGGNSIQAITVLAELRKHGLKVELAQLISSATLEDIAQACVAIEPAADGDPEPFSLLKDSSTKKGFETNTSISDAYPVTPLQEGLLAASLGGDNTYLYQRVWDLTGVDIERLHQATQTVFENSDILRTTFKPAGKSYIQLVKVDMQLPWSTHTSSLAQYKGTDKEAGIAVEHPLFRMAVIQENYLVVTMHHSLFDFWSHRFLYQDIAAAYYGQERMQRPRFSRFVKHVLHADASQAEDFWMKYLANANQTTLNYAATDEIAIIHRDLAAGMGDKVKQAGITIGALVYAAWAIVLSRHTNAQDVSFATTLSGREAPISAIDRLDGPTLTTVPQRINVDREMPALEFVKSVAAGLFEVMKYSQHGMRKALSAANLPSNLCDTLVNVLAKDPDDKLSQKLFKRHGPRPAWTSEYITLEAEEVEGTFQLRISGTMESPRSGFLLESTAMVIETILESPEIHVGQIDILGSSERDFLVDKERIEKIFDSSELLHSRFEDLVQSYPDRQAIDWDLRRKVTYKELDDEADKVARYLQHTQGVRRGDVVPLMLDKSVETVVAILGVMKSGAGYVPLAPDNPVDRNVFIIRDVGGQVILTQDHYLAFSQHVKSQTVSISSVLASDDELPPVAVEQSSEDIAYVIYTSGSTGNPKGVKVSHRSSAAAVTSMLQAENREEGEWRTLQFANYVFDASVQDIFNTLSSGGTLCMAPTEKLLSELPNAINQMDVKQAIITPTVAKLVQPEEVPGLEHLIVGGEPLTSDTVEKWTPSRKVHNVYGPTETSMVVTTKDVQPNDNPHNVGKPFDSVIAVIMNEAGTDLVPYGAVGELCVAGPQLAEGYVNNNEATSAAFTACERLGIDKMYKTGDLARWYPGGDIECLGRKDSQVKIHGHRIELGEVEQAITRTGMVKDTAVVASSVNDKPQLTTFAVFDANNSEEIEQPDSHREEVGELKQGLNGLAPYMVPKSVLRVGKLPKLPSGKVDRKKLKMWVEEMSAARLSDYSVDATGYQADIVPTSTAEEKTLEKLWAEIFEREPANVGAMANFFSLGGDSVSAINLVSACRAAGYSLSVGNVFKYPVLRELATNLKKSDVNAADQTAQSFEMAESLSKQIEGQGLSLTDEIDYVYPAPIGQAEFLNQGQREDQYWVMMAIRPMADSIDINKWIDTVTELTRLNPILRTFFFKSKDASDEGSKEDEWTGVVLNSSEINISFHDCPNPSERRSAIEEIWRTRFAFGKPWVQYAVLSMPDGKRDILIKMDHALYDGTLLRLFDEQFVAIQHGTELPCREDFKEFAMHVWRADKTESLNFWQDFMAGQDFRYPALPAASASSSSPSDNNQGDHGATKQRITRTRAPKITAQVTLPTDISLDVLITKYSVTPSIVFQSAFQLYLMRKTGCRDVSFDYLLSGRNIDLANPQLINGNLANFLPFRSKLSSNDQNRGEREKEAQGDDSGDDATATTTTTLSSYLETTQSQFWQITEHGTLGLDAVYAAAGLSRASHGNRALFLYQPFEPAPPAPQEDTMKYLVMKGSEVRMYQPYALVVEISRTVSGHLVKVMYDEGYYGEEEARVVAVDVVSVVEAMVAAVEGADGDVGVEGFLKGLEK</sequence>
<dbReference type="NCBIfam" id="TIGR01733">
    <property type="entry name" value="AA-adenyl-dom"/>
    <property type="match status" value="1"/>
</dbReference>
<dbReference type="GO" id="GO:0044550">
    <property type="term" value="P:secondary metabolite biosynthetic process"/>
    <property type="evidence" value="ECO:0007669"/>
    <property type="project" value="TreeGrafter"/>
</dbReference>
<dbReference type="GO" id="GO:0043041">
    <property type="term" value="P:amino acid activation for nonribosomal peptide biosynthetic process"/>
    <property type="evidence" value="ECO:0007669"/>
    <property type="project" value="TreeGrafter"/>
</dbReference>
<keyword evidence="1" id="KW-0596">Phosphopantetheine</keyword>
<comment type="similarity">
    <text evidence="4">Belongs to the NRP synthetase family.</text>
</comment>
<dbReference type="CDD" id="cd19545">
    <property type="entry name" value="FUM14_C_NRPS-like"/>
    <property type="match status" value="1"/>
</dbReference>
<dbReference type="OrthoDB" id="416786at2759"/>
<dbReference type="Pfam" id="PF00550">
    <property type="entry name" value="PP-binding"/>
    <property type="match status" value="2"/>
</dbReference>
<dbReference type="PROSITE" id="PS00455">
    <property type="entry name" value="AMP_BINDING"/>
    <property type="match status" value="2"/>
</dbReference>
<feature type="compositionally biased region" description="Low complexity" evidence="5">
    <location>
        <begin position="2328"/>
        <end position="2338"/>
    </location>
</feature>
<dbReference type="GO" id="GO:0005737">
    <property type="term" value="C:cytoplasm"/>
    <property type="evidence" value="ECO:0007669"/>
    <property type="project" value="TreeGrafter"/>
</dbReference>
<dbReference type="InterPro" id="IPR042099">
    <property type="entry name" value="ANL_N_sf"/>
</dbReference>
<dbReference type="InterPro" id="IPR010071">
    <property type="entry name" value="AA_adenyl_dom"/>
</dbReference>
<keyword evidence="2" id="KW-0597">Phosphoprotein</keyword>
<dbReference type="PROSITE" id="PS00012">
    <property type="entry name" value="PHOSPHOPANTETHEINE"/>
    <property type="match status" value="1"/>
</dbReference>
<dbReference type="GO" id="GO:0016874">
    <property type="term" value="F:ligase activity"/>
    <property type="evidence" value="ECO:0007669"/>
    <property type="project" value="UniProtKB-KW"/>
</dbReference>
<dbReference type="PANTHER" id="PTHR45527:SF1">
    <property type="entry name" value="FATTY ACID SYNTHASE"/>
    <property type="match status" value="1"/>
</dbReference>
<dbReference type="Gene3D" id="1.10.1200.10">
    <property type="entry name" value="ACP-like"/>
    <property type="match status" value="2"/>
</dbReference>
<dbReference type="InterPro" id="IPR036736">
    <property type="entry name" value="ACP-like_sf"/>
</dbReference>
<feature type="domain" description="Carrier" evidence="6">
    <location>
        <begin position="2019"/>
        <end position="2095"/>
    </location>
</feature>
<dbReference type="FunFam" id="3.40.50.12780:FF:000012">
    <property type="entry name" value="Non-ribosomal peptide synthetase"/>
    <property type="match status" value="1"/>
</dbReference>
<feature type="region of interest" description="Disordered" evidence="5">
    <location>
        <begin position="2438"/>
        <end position="2463"/>
    </location>
</feature>
<dbReference type="FunFam" id="3.30.300.30:FF:000015">
    <property type="entry name" value="Nonribosomal peptide synthase SidD"/>
    <property type="match status" value="2"/>
</dbReference>
<dbReference type="EMBL" id="CAJPDS010000050">
    <property type="protein sequence ID" value="CAF9929018.1"/>
    <property type="molecule type" value="Genomic_DNA"/>
</dbReference>
<evidence type="ECO:0000256" key="1">
    <source>
        <dbReference type="ARBA" id="ARBA00022450"/>
    </source>
</evidence>
<protein>
    <recommendedName>
        <fullName evidence="6">Carrier domain-containing protein</fullName>
    </recommendedName>
</protein>
<dbReference type="InterPro" id="IPR006162">
    <property type="entry name" value="Ppantetheine_attach_site"/>
</dbReference>
<feature type="region of interest" description="Disordered" evidence="5">
    <location>
        <begin position="2328"/>
        <end position="2356"/>
    </location>
</feature>
<dbReference type="SUPFAM" id="SSF52777">
    <property type="entry name" value="CoA-dependent acyltransferases"/>
    <property type="match status" value="6"/>
</dbReference>
<dbReference type="InterPro" id="IPR000873">
    <property type="entry name" value="AMP-dep_synth/lig_dom"/>
</dbReference>
<dbReference type="Pfam" id="PF00668">
    <property type="entry name" value="Condensation"/>
    <property type="match status" value="3"/>
</dbReference>
<dbReference type="InterPro" id="IPR009081">
    <property type="entry name" value="PP-bd_ACP"/>
</dbReference>